<name>A0A6A1UJZ9_9ROSI</name>
<dbReference type="PANTHER" id="PTHR33179:SF30">
    <property type="entry name" value="VQ DOMAIN-CONTAINING PROTEIN"/>
    <property type="match status" value="1"/>
</dbReference>
<sequence>MNNTMPSPSDQYWVQRPFYDQAIYVQPVISQGLSDATVVTSETVMGTNDSPTATNGCLTPKGTVSKPVRRRSRASKRTPTTLLNANTNNFRALVQQFTGCPSTAISFGNSKGPVNLEFGKVREGNQRIITPGMGPFGNNHQYRHQSQSPQQLIEYQGHQQQQQLLQEQQSTYSYGNFSSDVFVPTTSSNVPRQQVLEIADRFSLDDNMSLQELTMDSFSTDLVNDGFF</sequence>
<dbReference type="OrthoDB" id="1726347at2759"/>
<dbReference type="InterPro" id="IPR039609">
    <property type="entry name" value="VQ_15/22"/>
</dbReference>
<proteinExistence type="predicted"/>
<dbReference type="AlphaFoldDB" id="A0A6A1UJZ9"/>
<evidence type="ECO:0000313" key="4">
    <source>
        <dbReference type="Proteomes" id="UP000516437"/>
    </source>
</evidence>
<dbReference type="Proteomes" id="UP000516437">
    <property type="component" value="Unassembled WGS sequence"/>
</dbReference>
<accession>A0A6A1UJZ9</accession>
<dbReference type="PANTHER" id="PTHR33179">
    <property type="entry name" value="VQ MOTIF-CONTAINING PROTEIN"/>
    <property type="match status" value="1"/>
</dbReference>
<feature type="compositionally biased region" description="Basic residues" evidence="1">
    <location>
        <begin position="67"/>
        <end position="76"/>
    </location>
</feature>
<keyword evidence="4" id="KW-1185">Reference proteome</keyword>
<dbReference type="EMBL" id="RXIC02000148">
    <property type="protein sequence ID" value="KAB1200572.1"/>
    <property type="molecule type" value="Genomic_DNA"/>
</dbReference>
<evidence type="ECO:0000313" key="3">
    <source>
        <dbReference type="EMBL" id="KAB1200572.1"/>
    </source>
</evidence>
<gene>
    <name evidence="3" type="ORF">CJ030_MR0G006933</name>
</gene>
<feature type="region of interest" description="Disordered" evidence="1">
    <location>
        <begin position="47"/>
        <end position="76"/>
    </location>
</feature>
<organism evidence="3 4">
    <name type="scientific">Morella rubra</name>
    <name type="common">Chinese bayberry</name>
    <dbReference type="NCBI Taxonomy" id="262757"/>
    <lineage>
        <taxon>Eukaryota</taxon>
        <taxon>Viridiplantae</taxon>
        <taxon>Streptophyta</taxon>
        <taxon>Embryophyta</taxon>
        <taxon>Tracheophyta</taxon>
        <taxon>Spermatophyta</taxon>
        <taxon>Magnoliopsida</taxon>
        <taxon>eudicotyledons</taxon>
        <taxon>Gunneridae</taxon>
        <taxon>Pentapetalae</taxon>
        <taxon>rosids</taxon>
        <taxon>fabids</taxon>
        <taxon>Fagales</taxon>
        <taxon>Myricaceae</taxon>
        <taxon>Morella</taxon>
    </lineage>
</organism>
<feature type="compositionally biased region" description="Polar residues" evidence="1">
    <location>
        <begin position="47"/>
        <end position="57"/>
    </location>
</feature>
<reference evidence="3 4" key="1">
    <citation type="journal article" date="2019" name="Plant Biotechnol. J.">
        <title>The red bayberry genome and genetic basis of sex determination.</title>
        <authorList>
            <person name="Jia H.M."/>
            <person name="Jia H.J."/>
            <person name="Cai Q.L."/>
            <person name="Wang Y."/>
            <person name="Zhao H.B."/>
            <person name="Yang W.F."/>
            <person name="Wang G.Y."/>
            <person name="Li Y.H."/>
            <person name="Zhan D.L."/>
            <person name="Shen Y.T."/>
            <person name="Niu Q.F."/>
            <person name="Chang L."/>
            <person name="Qiu J."/>
            <person name="Zhao L."/>
            <person name="Xie H.B."/>
            <person name="Fu W.Y."/>
            <person name="Jin J."/>
            <person name="Li X.W."/>
            <person name="Jiao Y."/>
            <person name="Zhou C.C."/>
            <person name="Tu T."/>
            <person name="Chai C.Y."/>
            <person name="Gao J.L."/>
            <person name="Fan L.J."/>
            <person name="van de Weg E."/>
            <person name="Wang J.Y."/>
            <person name="Gao Z.S."/>
        </authorList>
    </citation>
    <scope>NUCLEOTIDE SEQUENCE [LARGE SCALE GENOMIC DNA]</scope>
    <source>
        <tissue evidence="3">Leaves</tissue>
    </source>
</reference>
<dbReference type="InterPro" id="IPR008889">
    <property type="entry name" value="VQ"/>
</dbReference>
<dbReference type="Pfam" id="PF05678">
    <property type="entry name" value="VQ"/>
    <property type="match status" value="1"/>
</dbReference>
<protein>
    <recommendedName>
        <fullName evidence="2">VQ domain-containing protein</fullName>
    </recommendedName>
</protein>
<comment type="caution">
    <text evidence="3">The sequence shown here is derived from an EMBL/GenBank/DDBJ whole genome shotgun (WGS) entry which is preliminary data.</text>
</comment>
<evidence type="ECO:0000256" key="1">
    <source>
        <dbReference type="SAM" id="MobiDB-lite"/>
    </source>
</evidence>
<evidence type="ECO:0000259" key="2">
    <source>
        <dbReference type="Pfam" id="PF05678"/>
    </source>
</evidence>
<feature type="domain" description="VQ" evidence="2">
    <location>
        <begin position="78"/>
        <end position="103"/>
    </location>
</feature>